<protein>
    <submittedName>
        <fullName evidence="4">Rhoptry kinase family protein (Incomplete catalytic triad)</fullName>
    </submittedName>
</protein>
<feature type="compositionally biased region" description="Basic and acidic residues" evidence="1">
    <location>
        <begin position="83"/>
        <end position="93"/>
    </location>
</feature>
<dbReference type="AlphaFoldDB" id="A0A2A9MJC6"/>
<accession>A0A2A9MJC6</accession>
<evidence type="ECO:0000256" key="2">
    <source>
        <dbReference type="SAM" id="SignalP"/>
    </source>
</evidence>
<dbReference type="Proteomes" id="UP000224006">
    <property type="component" value="Chromosome I"/>
</dbReference>
<gene>
    <name evidence="4" type="ORF">BESB_004160</name>
</gene>
<dbReference type="SUPFAM" id="SSF56112">
    <property type="entry name" value="Protein kinase-like (PK-like)"/>
    <property type="match status" value="1"/>
</dbReference>
<dbReference type="InterPro" id="IPR011009">
    <property type="entry name" value="Kinase-like_dom_sf"/>
</dbReference>
<feature type="compositionally biased region" description="Basic and acidic residues" evidence="1">
    <location>
        <begin position="561"/>
        <end position="579"/>
    </location>
</feature>
<dbReference type="KEGG" id="bbes:BESB_004160"/>
<dbReference type="GeneID" id="40305479"/>
<keyword evidence="4" id="KW-0808">Transferase</keyword>
<dbReference type="PROSITE" id="PS51257">
    <property type="entry name" value="PROKAR_LIPOPROTEIN"/>
    <property type="match status" value="1"/>
</dbReference>
<organism evidence="4 5">
    <name type="scientific">Besnoitia besnoiti</name>
    <name type="common">Apicomplexan protozoan</name>
    <dbReference type="NCBI Taxonomy" id="94643"/>
    <lineage>
        <taxon>Eukaryota</taxon>
        <taxon>Sar</taxon>
        <taxon>Alveolata</taxon>
        <taxon>Apicomplexa</taxon>
        <taxon>Conoidasida</taxon>
        <taxon>Coccidia</taxon>
        <taxon>Eucoccidiorida</taxon>
        <taxon>Eimeriorina</taxon>
        <taxon>Sarcocystidae</taxon>
        <taxon>Besnoitia</taxon>
    </lineage>
</organism>
<comment type="caution">
    <text evidence="4">The sequence shown here is derived from an EMBL/GenBank/DDBJ whole genome shotgun (WGS) entry which is preliminary data.</text>
</comment>
<dbReference type="GO" id="GO:0005524">
    <property type="term" value="F:ATP binding"/>
    <property type="evidence" value="ECO:0007669"/>
    <property type="project" value="InterPro"/>
</dbReference>
<dbReference type="SMART" id="SM00220">
    <property type="entry name" value="S_TKc"/>
    <property type="match status" value="1"/>
</dbReference>
<feature type="region of interest" description="Disordered" evidence="1">
    <location>
        <begin position="529"/>
        <end position="579"/>
    </location>
</feature>
<keyword evidence="4" id="KW-0418">Kinase</keyword>
<dbReference type="PROSITE" id="PS50011">
    <property type="entry name" value="PROTEIN_KINASE_DOM"/>
    <property type="match status" value="1"/>
</dbReference>
<feature type="signal peptide" evidence="2">
    <location>
        <begin position="1"/>
        <end position="23"/>
    </location>
</feature>
<reference evidence="4 5" key="1">
    <citation type="submission" date="2017-09" db="EMBL/GenBank/DDBJ databases">
        <title>Genome sequencing of Besnoitia besnoiti strain Bb-Ger1.</title>
        <authorList>
            <person name="Schares G."/>
            <person name="Venepally P."/>
            <person name="Lorenzi H.A."/>
        </authorList>
    </citation>
    <scope>NUCLEOTIDE SEQUENCE [LARGE SCALE GENOMIC DNA]</scope>
    <source>
        <strain evidence="4 5">Bb-Ger1</strain>
    </source>
</reference>
<keyword evidence="2" id="KW-0732">Signal</keyword>
<evidence type="ECO:0000313" key="4">
    <source>
        <dbReference type="EMBL" id="PFH38075.1"/>
    </source>
</evidence>
<evidence type="ECO:0000256" key="1">
    <source>
        <dbReference type="SAM" id="MobiDB-lite"/>
    </source>
</evidence>
<keyword evidence="5" id="KW-1185">Reference proteome</keyword>
<dbReference type="OrthoDB" id="330649at2759"/>
<proteinExistence type="predicted"/>
<dbReference type="VEuPathDB" id="ToxoDB:BESB_004160"/>
<dbReference type="EMBL" id="NWUJ01000001">
    <property type="protein sequence ID" value="PFH38075.1"/>
    <property type="molecule type" value="Genomic_DNA"/>
</dbReference>
<feature type="chain" id="PRO_5013038368" evidence="2">
    <location>
        <begin position="24"/>
        <end position="579"/>
    </location>
</feature>
<evidence type="ECO:0000259" key="3">
    <source>
        <dbReference type="PROSITE" id="PS50011"/>
    </source>
</evidence>
<name>A0A2A9MJC6_BESBE</name>
<dbReference type="RefSeq" id="XP_029222084.1">
    <property type="nucleotide sequence ID" value="XM_029359171.1"/>
</dbReference>
<dbReference type="Gene3D" id="1.10.510.10">
    <property type="entry name" value="Transferase(Phosphotransferase) domain 1"/>
    <property type="match status" value="1"/>
</dbReference>
<dbReference type="GO" id="GO:0004672">
    <property type="term" value="F:protein kinase activity"/>
    <property type="evidence" value="ECO:0007669"/>
    <property type="project" value="InterPro"/>
</dbReference>
<feature type="region of interest" description="Disordered" evidence="1">
    <location>
        <begin position="27"/>
        <end position="116"/>
    </location>
</feature>
<evidence type="ECO:0000313" key="5">
    <source>
        <dbReference type="Proteomes" id="UP000224006"/>
    </source>
</evidence>
<dbReference type="InterPro" id="IPR000719">
    <property type="entry name" value="Prot_kinase_dom"/>
</dbReference>
<dbReference type="STRING" id="94643.A0A2A9MJC6"/>
<sequence length="579" mass="63241">MRLQALVCLGAALAACSTSVGRAAPLGPEGLLGERGGAPTATDSPTHDETPLEAAQPIASSFRKARRSTEKAEAAPHTPLSLDDERAEEREALAADADSYSPAYPLPDVDNEPLLEAGLGASPSIVHDDFGMEEDPESSAHSISTTVVPQSRSVVKSFARTVASPFLVAFGSYIASRGAPQVGWAFVREMLTDVEGLHPAGLANGGKEASEEEAKNQAKRNQSFYWMSLWRWWCFYVGLPELVEQDHQEVEALLPSVKSSSEPVMRNVQRGSAKLAEALGLPPSELARGFTVKVYRLSKLKPWIATTEIFLRKRLLPANYPFFVPLLAARRGAETGTTFQFFPLSRGSLRQVASASPEKLHAPMAMAEMVWAVEALHRLGLIHRALSLDVFYVSRDGHIQLGDFENACVDGVYRPISELPPGLHDGYPRLLRRFNFAVLQTKAVDVYSLGKIFKLLAELTDLAGVERMRLDLLVERMTAKNPELRITMREVRRDKFFEGVDFVAVRGRLNLKVYGRHAGLQGLVVASASDGERVKETGDSAADAENEDSDSLSTPSGELDSEAKHPPEGEMQDEGRLPN</sequence>
<feature type="domain" description="Protein kinase" evidence="3">
    <location>
        <begin position="264"/>
        <end position="497"/>
    </location>
</feature>